<dbReference type="Gene3D" id="3.40.50.720">
    <property type="entry name" value="NAD(P)-binding Rossmann-like Domain"/>
    <property type="match status" value="1"/>
</dbReference>
<dbReference type="EMBL" id="CZRL01000104">
    <property type="protein sequence ID" value="CUS54496.1"/>
    <property type="molecule type" value="Genomic_DNA"/>
</dbReference>
<dbReference type="PANTHER" id="PTHR43103">
    <property type="entry name" value="NUCLEOSIDE-DIPHOSPHATE-SUGAR EPIMERASE"/>
    <property type="match status" value="1"/>
</dbReference>
<feature type="domain" description="NAD-dependent epimerase/dehydratase" evidence="3">
    <location>
        <begin position="3"/>
        <end position="211"/>
    </location>
</feature>
<sequence>MKVVITGGMGFIGARLGRALCERGRLTGVSGQEEPVDELVLFDSVEVPGLFEEREGDTKVTIVAGDISDGQTVRKLVDRDDISVFHLASVVSGGGEKDFDLAMRVNLDGGRHVLEALRARDSEARMVFASSIAVFGGSRMPSVVGDDVKQTPQTTYGITKTMCELMVNDYTRKGFIDGRSARLPTVIIRPGKPNQAASSFVSGVFREPLNGIDFELPVSVDTVMPLLGYRAIVENIIRLHELEKNQLMDDRAVSLPSHTVSVQDMIDALQAAAVHRSLGQITVNPDPFIEQICAGWPQECEHTLASSLGFTKEDALEEIVSYYIEDYL</sequence>
<dbReference type="InterPro" id="IPR050005">
    <property type="entry name" value="DenD"/>
</dbReference>
<evidence type="ECO:0000259" key="3">
    <source>
        <dbReference type="Pfam" id="PF01370"/>
    </source>
</evidence>
<organism evidence="4">
    <name type="scientific">hydrothermal vent metagenome</name>
    <dbReference type="NCBI Taxonomy" id="652676"/>
    <lineage>
        <taxon>unclassified sequences</taxon>
        <taxon>metagenomes</taxon>
        <taxon>ecological metagenomes</taxon>
    </lineage>
</organism>
<accession>A0A170PS43</accession>
<dbReference type="InterPro" id="IPR001509">
    <property type="entry name" value="Epimerase_deHydtase"/>
</dbReference>
<evidence type="ECO:0000256" key="1">
    <source>
        <dbReference type="ARBA" id="ARBA00022857"/>
    </source>
</evidence>
<proteinExistence type="predicted"/>
<dbReference type="InterPro" id="IPR036291">
    <property type="entry name" value="NAD(P)-bd_dom_sf"/>
</dbReference>
<name>A0A170PS43_9ZZZZ</name>
<protein>
    <submittedName>
        <fullName evidence="4">Nucleoside-diphosphate-sugar epimerases</fullName>
    </submittedName>
</protein>
<reference evidence="4" key="1">
    <citation type="submission" date="2015-10" db="EMBL/GenBank/DDBJ databases">
        <authorList>
            <person name="Gilbert D.G."/>
        </authorList>
    </citation>
    <scope>NUCLEOTIDE SEQUENCE</scope>
</reference>
<dbReference type="AlphaFoldDB" id="A0A170PS43"/>
<gene>
    <name evidence="4" type="ORF">MGWOODY_XGa811</name>
</gene>
<dbReference type="Gene3D" id="3.90.25.10">
    <property type="entry name" value="UDP-galactose 4-epimerase, domain 1"/>
    <property type="match status" value="1"/>
</dbReference>
<dbReference type="GO" id="GO:0016491">
    <property type="term" value="F:oxidoreductase activity"/>
    <property type="evidence" value="ECO:0007669"/>
    <property type="project" value="InterPro"/>
</dbReference>
<evidence type="ECO:0000256" key="2">
    <source>
        <dbReference type="ARBA" id="ARBA00023277"/>
    </source>
</evidence>
<keyword evidence="2" id="KW-0119">Carbohydrate metabolism</keyword>
<keyword evidence="1" id="KW-0521">NADP</keyword>
<dbReference type="SUPFAM" id="SSF51735">
    <property type="entry name" value="NAD(P)-binding Rossmann-fold domains"/>
    <property type="match status" value="1"/>
</dbReference>
<dbReference type="Pfam" id="PF01370">
    <property type="entry name" value="Epimerase"/>
    <property type="match status" value="1"/>
</dbReference>
<dbReference type="PANTHER" id="PTHR43103:SF3">
    <property type="entry name" value="ADP-L-GLYCERO-D-MANNO-HEPTOSE-6-EPIMERASE"/>
    <property type="match status" value="1"/>
</dbReference>
<dbReference type="NCBIfam" id="NF043036">
    <property type="entry name" value="ErythonDh"/>
    <property type="match status" value="1"/>
</dbReference>
<evidence type="ECO:0000313" key="4">
    <source>
        <dbReference type="EMBL" id="CUS54496.1"/>
    </source>
</evidence>